<accession>A0A238H910</accession>
<name>A0A238H910_9BURK</name>
<dbReference type="Proteomes" id="UP000198460">
    <property type="component" value="Unassembled WGS sequence"/>
</dbReference>
<proteinExistence type="predicted"/>
<reference evidence="1 2" key="1">
    <citation type="submission" date="2017-04" db="EMBL/GenBank/DDBJ databases">
        <authorList>
            <person name="Afonso C.L."/>
            <person name="Miller P.J."/>
            <person name="Scott M.A."/>
            <person name="Spackman E."/>
            <person name="Goraichik I."/>
            <person name="Dimitrov K.M."/>
            <person name="Suarez D.L."/>
            <person name="Swayne D.E."/>
        </authorList>
    </citation>
    <scope>NUCLEOTIDE SEQUENCE [LARGE SCALE GENOMIC DNA]</scope>
    <source>
        <strain evidence="1">LMG 28154</strain>
    </source>
</reference>
<protein>
    <submittedName>
        <fullName evidence="1">Uncharacterized protein</fullName>
    </submittedName>
</protein>
<evidence type="ECO:0000313" key="1">
    <source>
        <dbReference type="EMBL" id="SMG01690.1"/>
    </source>
</evidence>
<dbReference type="AlphaFoldDB" id="A0A238H910"/>
<sequence>MGFASVRAQHARRGRDIVRFGCDWTGFDARRADALASFRLHCAAKAQLTRNGLG</sequence>
<gene>
    <name evidence="1" type="ORF">BSIN_4608</name>
</gene>
<evidence type="ECO:0000313" key="2">
    <source>
        <dbReference type="Proteomes" id="UP000198460"/>
    </source>
</evidence>
<organism evidence="1 2">
    <name type="scientific">Burkholderia singularis</name>
    <dbReference type="NCBI Taxonomy" id="1503053"/>
    <lineage>
        <taxon>Bacteria</taxon>
        <taxon>Pseudomonadati</taxon>
        <taxon>Pseudomonadota</taxon>
        <taxon>Betaproteobacteria</taxon>
        <taxon>Burkholderiales</taxon>
        <taxon>Burkholderiaceae</taxon>
        <taxon>Burkholderia</taxon>
        <taxon>pseudomallei group</taxon>
    </lineage>
</organism>
<dbReference type="EMBL" id="FXAN01000080">
    <property type="protein sequence ID" value="SMG01690.1"/>
    <property type="molecule type" value="Genomic_DNA"/>
</dbReference>